<evidence type="ECO:0000256" key="1">
    <source>
        <dbReference type="SAM" id="MobiDB-lite"/>
    </source>
</evidence>
<dbReference type="AlphaFoldDB" id="A0A7J6XB25"/>
<dbReference type="EMBL" id="JABWDY010003168">
    <property type="protein sequence ID" value="KAF5206128.1"/>
    <property type="molecule type" value="Genomic_DNA"/>
</dbReference>
<evidence type="ECO:0000313" key="3">
    <source>
        <dbReference type="Proteomes" id="UP000554482"/>
    </source>
</evidence>
<feature type="compositionally biased region" description="Basic and acidic residues" evidence="1">
    <location>
        <begin position="381"/>
        <end position="393"/>
    </location>
</feature>
<protein>
    <submittedName>
        <fullName evidence="2">Uncharacterized protein</fullName>
    </submittedName>
</protein>
<dbReference type="Proteomes" id="UP000554482">
    <property type="component" value="Unassembled WGS sequence"/>
</dbReference>
<organism evidence="2 3">
    <name type="scientific">Thalictrum thalictroides</name>
    <name type="common">Rue-anemone</name>
    <name type="synonym">Anemone thalictroides</name>
    <dbReference type="NCBI Taxonomy" id="46969"/>
    <lineage>
        <taxon>Eukaryota</taxon>
        <taxon>Viridiplantae</taxon>
        <taxon>Streptophyta</taxon>
        <taxon>Embryophyta</taxon>
        <taxon>Tracheophyta</taxon>
        <taxon>Spermatophyta</taxon>
        <taxon>Magnoliopsida</taxon>
        <taxon>Ranunculales</taxon>
        <taxon>Ranunculaceae</taxon>
        <taxon>Thalictroideae</taxon>
        <taxon>Thalictrum</taxon>
    </lineage>
</organism>
<sequence length="579" mass="63625">MELKKRSEHSGVGNGGGFQTKEKIVANGSNTTTTTTTTADEPIDDHWAFLEEIDAPMWADLSLESKSIDQDINASWFEVVHPFHQLSSLHFLAEGKVKSDAELLELSSPGLPLSVSKSRGKHYKSRKWRADKLNVSVGKHHPIQSFKAKGSLGVPGSCQEVKPKIKNSSGNPKCTSRVKGKLVRKGSAFDATRPISLNRNPNLQNPKIIANLKASLVEYTSNDGRDPITGRVKPSFRDSKITSCVTESCSGDSNSNSTSRPNTLKYKLSLVDSRTSNTITSNAPQSKSSLGDSEWTSRMTASSIGCGNSASHNLSDSSKRKPSSGEIYVKLKSSTASESILHESHTVSDFSQQIIGQTNGLLSAIRMSRRSYVTRQPQRVEVQDKRQSKDRKSSSSKSSVGSTTNSGCNFKNAMLTSIENRNRTPESMDVRKGEQPTRQNKAEAKNVNVTCAGQSQVHSFNPKKEGKATAWRSIGQETLEIKNSCQSDRRKPLQVRNSYTDCPKAKESLVNTKKENVHGVLSQKIASKENNSGSTFCTRKVSKHSLMRKESKVSDAKGKANSRNKSTDSKNVVQRYYFR</sequence>
<keyword evidence="3" id="KW-1185">Reference proteome</keyword>
<feature type="compositionally biased region" description="Polar residues" evidence="1">
    <location>
        <begin position="400"/>
        <end position="419"/>
    </location>
</feature>
<accession>A0A7J6XB25</accession>
<gene>
    <name evidence="2" type="ORF">FRX31_004283</name>
</gene>
<evidence type="ECO:0000313" key="2">
    <source>
        <dbReference type="EMBL" id="KAF5206128.1"/>
    </source>
</evidence>
<feature type="compositionally biased region" description="Polar residues" evidence="1">
    <location>
        <begin position="301"/>
        <end position="316"/>
    </location>
</feature>
<reference evidence="2 3" key="1">
    <citation type="submission" date="2020-06" db="EMBL/GenBank/DDBJ databases">
        <title>Transcriptomic and genomic resources for Thalictrum thalictroides and T. hernandezii: Facilitating candidate gene discovery in an emerging model plant lineage.</title>
        <authorList>
            <person name="Arias T."/>
            <person name="Riano-Pachon D.M."/>
            <person name="Di Stilio V.S."/>
        </authorList>
    </citation>
    <scope>NUCLEOTIDE SEQUENCE [LARGE SCALE GENOMIC DNA]</scope>
    <source>
        <strain evidence="3">cv. WT478/WT964</strain>
        <tissue evidence="2">Leaves</tissue>
    </source>
</reference>
<feature type="region of interest" description="Disordered" evidence="1">
    <location>
        <begin position="529"/>
        <end position="574"/>
    </location>
</feature>
<feature type="compositionally biased region" description="Basic and acidic residues" evidence="1">
    <location>
        <begin position="547"/>
        <end position="558"/>
    </location>
</feature>
<feature type="compositionally biased region" description="Basic and acidic residues" evidence="1">
    <location>
        <begin position="420"/>
        <end position="443"/>
    </location>
</feature>
<comment type="caution">
    <text evidence="2">The sequence shown here is derived from an EMBL/GenBank/DDBJ whole genome shotgun (WGS) entry which is preliminary data.</text>
</comment>
<feature type="region of interest" description="Disordered" evidence="1">
    <location>
        <begin position="1"/>
        <end position="41"/>
    </location>
</feature>
<proteinExistence type="predicted"/>
<dbReference type="OrthoDB" id="1923324at2759"/>
<name>A0A7J6XB25_THATH</name>
<feature type="compositionally biased region" description="Polar residues" evidence="1">
    <location>
        <begin position="561"/>
        <end position="572"/>
    </location>
</feature>
<feature type="region of interest" description="Disordered" evidence="1">
    <location>
        <begin position="301"/>
        <end position="325"/>
    </location>
</feature>
<feature type="region of interest" description="Disordered" evidence="1">
    <location>
        <begin position="372"/>
        <end position="443"/>
    </location>
</feature>